<keyword evidence="1" id="KW-0645">Protease</keyword>
<reference evidence="1" key="1">
    <citation type="submission" date="2020-05" db="EMBL/GenBank/DDBJ databases">
        <authorList>
            <person name="Chiriac C."/>
            <person name="Salcher M."/>
            <person name="Ghai R."/>
            <person name="Kavagutti S V."/>
        </authorList>
    </citation>
    <scope>NUCLEOTIDE SEQUENCE</scope>
</reference>
<name>A0A6J5T9M2_9CAUD</name>
<dbReference type="Pfam" id="PF03420">
    <property type="entry name" value="Peptidase_S77"/>
    <property type="match status" value="1"/>
</dbReference>
<gene>
    <name evidence="1" type="ORF">UFOVP71_21</name>
</gene>
<sequence length="212" mass="23147">MNLQPLRENLTFDQAGMIVETKDSASGGKDLYMKGIFIQGGSRNHNGRTYAVNEIANAVESIRKRLDGGFSVLGEADHPDDLQVNIDRVSHMVTEMWMDGPNGYGKLKLIPTPMGNIIKTLLESGVKLGVSSRGSGNVNESGNVSDFEIVTVDVVAQPSAPDAYPTAIYERVMGSRRRAALMDVAYATTYDKSAQKHLEAEVARFIQNLKKV</sequence>
<dbReference type="GO" id="GO:0008233">
    <property type="term" value="F:peptidase activity"/>
    <property type="evidence" value="ECO:0007669"/>
    <property type="project" value="UniProtKB-KW"/>
</dbReference>
<dbReference type="GO" id="GO:0006508">
    <property type="term" value="P:proteolysis"/>
    <property type="evidence" value="ECO:0007669"/>
    <property type="project" value="UniProtKB-KW"/>
</dbReference>
<dbReference type="EMBL" id="LR797824">
    <property type="protein sequence ID" value="CAB4241483.1"/>
    <property type="molecule type" value="Genomic_DNA"/>
</dbReference>
<protein>
    <submittedName>
        <fullName evidence="1">Prohead core scaffolding protein and protease</fullName>
    </submittedName>
</protein>
<proteinExistence type="predicted"/>
<accession>A0A6J5T9M2</accession>
<evidence type="ECO:0000313" key="1">
    <source>
        <dbReference type="EMBL" id="CAB4241483.1"/>
    </source>
</evidence>
<keyword evidence="1" id="KW-0378">Hydrolase</keyword>
<organism evidence="1">
    <name type="scientific">uncultured Caudovirales phage</name>
    <dbReference type="NCBI Taxonomy" id="2100421"/>
    <lineage>
        <taxon>Viruses</taxon>
        <taxon>Duplodnaviria</taxon>
        <taxon>Heunggongvirae</taxon>
        <taxon>Uroviricota</taxon>
        <taxon>Caudoviricetes</taxon>
        <taxon>Peduoviridae</taxon>
        <taxon>Maltschvirus</taxon>
        <taxon>Maltschvirus maltsch</taxon>
    </lineage>
</organism>
<dbReference type="InterPro" id="IPR005082">
    <property type="entry name" value="Peptidase_U9_T4_prohead"/>
</dbReference>